<evidence type="ECO:0000256" key="3">
    <source>
        <dbReference type="ARBA" id="ARBA00022845"/>
    </source>
</evidence>
<evidence type="ECO:0000259" key="5">
    <source>
        <dbReference type="SMART" id="SM00543"/>
    </source>
</evidence>
<dbReference type="GO" id="GO:0003723">
    <property type="term" value="F:RNA binding"/>
    <property type="evidence" value="ECO:0007669"/>
    <property type="project" value="InterPro"/>
</dbReference>
<dbReference type="PANTHER" id="PTHR23254">
    <property type="entry name" value="EIF4G DOMAIN PROTEIN"/>
    <property type="match status" value="1"/>
</dbReference>
<evidence type="ECO:0000256" key="2">
    <source>
        <dbReference type="ARBA" id="ARBA00022490"/>
    </source>
</evidence>
<comment type="subcellular location">
    <subcellularLocation>
        <location evidence="1">Cytoplasm</location>
    </subcellularLocation>
</comment>
<feature type="domain" description="MIF4G" evidence="5">
    <location>
        <begin position="307"/>
        <end position="533"/>
    </location>
</feature>
<evidence type="ECO:0000313" key="6">
    <source>
        <dbReference type="EMBL" id="JAA62065.1"/>
    </source>
</evidence>
<feature type="non-terminal residue" evidence="6">
    <location>
        <position position="1"/>
    </location>
</feature>
<evidence type="ECO:0000256" key="4">
    <source>
        <dbReference type="SAM" id="MobiDB-lite"/>
    </source>
</evidence>
<reference evidence="6" key="2">
    <citation type="journal article" date="2015" name="J. Proteomics">
        <title>Sexual differences in the sialomes of the zebra tick, Rhipicephalus pulchellus.</title>
        <authorList>
            <person name="Tan A.W."/>
            <person name="Francischetti I.M."/>
            <person name="Slovak M."/>
            <person name="Kini R.M."/>
            <person name="Ribeiro J.M."/>
        </authorList>
    </citation>
    <scope>NUCLEOTIDE SEQUENCE</scope>
    <source>
        <tissue evidence="6">Salivary gland</tissue>
    </source>
</reference>
<reference evidence="6" key="1">
    <citation type="submission" date="2012-11" db="EMBL/GenBank/DDBJ databases">
        <authorList>
            <person name="Lucero-Rivera Y.E."/>
            <person name="Tovar-Ramirez D."/>
        </authorList>
    </citation>
    <scope>NUCLEOTIDE SEQUENCE</scope>
    <source>
        <tissue evidence="6">Salivary gland</tissue>
    </source>
</reference>
<organism evidence="6">
    <name type="scientific">Rhipicephalus pulchellus</name>
    <name type="common">Yellow backed tick</name>
    <name type="synonym">Dermacentor pulchellus</name>
    <dbReference type="NCBI Taxonomy" id="72859"/>
    <lineage>
        <taxon>Eukaryota</taxon>
        <taxon>Metazoa</taxon>
        <taxon>Ecdysozoa</taxon>
        <taxon>Arthropoda</taxon>
        <taxon>Chelicerata</taxon>
        <taxon>Arachnida</taxon>
        <taxon>Acari</taxon>
        <taxon>Parasitiformes</taxon>
        <taxon>Ixodida</taxon>
        <taxon>Ixodoidea</taxon>
        <taxon>Ixodidae</taxon>
        <taxon>Rhipicephalinae</taxon>
        <taxon>Rhipicephalus</taxon>
        <taxon>Rhipicephalus</taxon>
    </lineage>
</organism>
<dbReference type="GO" id="GO:0006446">
    <property type="term" value="P:regulation of translational initiation"/>
    <property type="evidence" value="ECO:0007669"/>
    <property type="project" value="TreeGrafter"/>
</dbReference>
<feature type="region of interest" description="Disordered" evidence="4">
    <location>
        <begin position="1"/>
        <end position="128"/>
    </location>
</feature>
<accession>L7MDN3</accession>
<proteinExistence type="evidence at transcript level"/>
<dbReference type="GO" id="GO:0005829">
    <property type="term" value="C:cytosol"/>
    <property type="evidence" value="ECO:0007669"/>
    <property type="project" value="TreeGrafter"/>
</dbReference>
<dbReference type="EMBL" id="GACK01002969">
    <property type="protein sequence ID" value="JAA62065.1"/>
    <property type="molecule type" value="mRNA"/>
</dbReference>
<keyword evidence="2" id="KW-0963">Cytoplasm</keyword>
<protein>
    <submittedName>
        <fullName evidence="6">Putative mif4g domain-containing protein</fullName>
    </submittedName>
</protein>
<feature type="compositionally biased region" description="Basic residues" evidence="4">
    <location>
        <begin position="15"/>
        <end position="43"/>
    </location>
</feature>
<keyword evidence="3" id="KW-0810">Translation regulation</keyword>
<dbReference type="GO" id="GO:0008494">
    <property type="term" value="F:translation activator activity"/>
    <property type="evidence" value="ECO:0007669"/>
    <property type="project" value="TreeGrafter"/>
</dbReference>
<dbReference type="SUPFAM" id="SSF48371">
    <property type="entry name" value="ARM repeat"/>
    <property type="match status" value="1"/>
</dbReference>
<dbReference type="InterPro" id="IPR016024">
    <property type="entry name" value="ARM-type_fold"/>
</dbReference>
<dbReference type="InterPro" id="IPR003890">
    <property type="entry name" value="MIF4G-like_typ-3"/>
</dbReference>
<feature type="compositionally biased region" description="Polar residues" evidence="4">
    <location>
        <begin position="236"/>
        <end position="250"/>
    </location>
</feature>
<dbReference type="PANTHER" id="PTHR23254:SF16">
    <property type="entry name" value="CBP80_20-DEPENDENT TRANSLATION INITIATION FACTOR"/>
    <property type="match status" value="1"/>
</dbReference>
<dbReference type="AlphaFoldDB" id="L7MDN3"/>
<feature type="region of interest" description="Disordered" evidence="4">
    <location>
        <begin position="292"/>
        <end position="321"/>
    </location>
</feature>
<dbReference type="Pfam" id="PF02854">
    <property type="entry name" value="MIF4G"/>
    <property type="match status" value="1"/>
</dbReference>
<name>L7MDN3_RHIPC</name>
<dbReference type="SMART" id="SM00543">
    <property type="entry name" value="MIF4G"/>
    <property type="match status" value="1"/>
</dbReference>
<dbReference type="Pfam" id="PF10573">
    <property type="entry name" value="UPF0561"/>
    <property type="match status" value="1"/>
</dbReference>
<dbReference type="InterPro" id="IPR018888">
    <property type="entry name" value="UPF0561"/>
</dbReference>
<dbReference type="InterPro" id="IPR051367">
    <property type="entry name" value="mRNA_TranslReg/HistoneTransl"/>
</dbReference>
<sequence>FRWRCAKRNSEQLHKERRARKKRGERKLPPRQRRGSFRTRRARSQAAGWQCEGIWRPLRPADDDEASRLPSPAAVPNTARKKNETAPRRRSSQQQRQPRATPGRKRDDARRRHASLRRHPNNDDLLKSTRRLGSRLLVAAAAALGPRNRAREGAMLGTEQRHDAAAAVVPSPGLNMEHGFLRKIEENQIQRHYQFKEDVMKRTETAKLARRVGLPNKSSKPTIEIYRPPGVRVSDLPQSSEDVAPPTNNGSHHHHHQAVLMNGTNGIEVPSQPQPAAPRAVHFQVPPVVLSSLPSSTKDPPVVGKSSLRRSKSFSHEEPAPANACFPAEYQSLVKKAMHDPNTLSSHQLMELVRAICQRATEGIQNAEPSAQLCLSIIAKERGETFLESLLSACREWFNERDQLLRPLDATMAVPRRWTAYVCFLAELLLGLRGRISASGPTGGRGTASRTLCLVMLLCDCCHIILRPPSLGNPAEMECLRSVLTIAGRAVERDAPQRMATLVGRLREAFVQPGLSAQARKTLLELLELHASGWQLNLAQQLYYFPYTSLEHRK</sequence>
<dbReference type="Gene3D" id="1.25.40.180">
    <property type="match status" value="1"/>
</dbReference>
<feature type="region of interest" description="Disordered" evidence="4">
    <location>
        <begin position="217"/>
        <end position="255"/>
    </location>
</feature>
<evidence type="ECO:0000256" key="1">
    <source>
        <dbReference type="ARBA" id="ARBA00004496"/>
    </source>
</evidence>